<sequence>MTWLDKLQHQSRQIRHRALDRHVRLGVTGLSGAGKTAFITSLVHQLTQGDCAQNLPFFAVVQQGRYLGGRLAAEQALTIPRFPYEHNVSFLQQQPPQWPPSTTGWSQLSLTLRYKAGQGLRSHLQSHSELELDIVDYPGEWLLDLPLLQLDYAQWCQFSWQLFATPHRQALAAEFKKLLSATDMTDASENQLKTLTDAYKQLLQQFSVTAGTYLNQPGRLLVPGELAGAPMLQLLPLLPEQVAQPSPLLQKLNSHYQSYRDYVVKPFYKQHFSQLDRQVVLVDCLSALNAGAAATAELSQALQLIMQSFQYGPSSMLRRLFKPQISKVLFAASKADHVTPEQHQALTLLLQDLLRQPLKQTTYQLAQTEAMALAALSASQSGFVEQRGAKQVCISGTDSATGQRISLFPGDVPAEVPDATVFAKHQFSFPSLLPLAVAVNANLPHIRMDHALQFLLGDKLR</sequence>
<dbReference type="PANTHER" id="PTHR38605:SF1">
    <property type="entry name" value="ATPASE"/>
    <property type="match status" value="1"/>
</dbReference>
<dbReference type="OrthoDB" id="9777645at2"/>
<accession>A0A0M2V4U5</accession>
<dbReference type="EMBL" id="LAHO01000019">
    <property type="protein sequence ID" value="KKO44178.1"/>
    <property type="molecule type" value="Genomic_DNA"/>
</dbReference>
<dbReference type="AlphaFoldDB" id="A0A0M2V4U5"/>
<dbReference type="PANTHER" id="PTHR38605">
    <property type="entry name" value="ATPASE-RELATED"/>
    <property type="match status" value="1"/>
</dbReference>
<dbReference type="Pfam" id="PF04317">
    <property type="entry name" value="DUF463"/>
    <property type="match status" value="1"/>
</dbReference>
<dbReference type="PATRIC" id="fig|336831.14.peg.1931"/>
<dbReference type="Proteomes" id="UP000034228">
    <property type="component" value="Unassembled WGS sequence"/>
</dbReference>
<evidence type="ECO:0000313" key="1">
    <source>
        <dbReference type="EMBL" id="KKO44178.1"/>
    </source>
</evidence>
<comment type="caution">
    <text evidence="1">The sequence shown here is derived from an EMBL/GenBank/DDBJ whole genome shotgun (WGS) entry which is preliminary data.</text>
</comment>
<dbReference type="RefSeq" id="WP_046558937.1">
    <property type="nucleotide sequence ID" value="NZ_LAHO01000019.1"/>
</dbReference>
<gene>
    <name evidence="1" type="ORF">WG68_17125</name>
</gene>
<evidence type="ECO:0000313" key="2">
    <source>
        <dbReference type="Proteomes" id="UP000034228"/>
    </source>
</evidence>
<proteinExistence type="predicted"/>
<protein>
    <submittedName>
        <fullName evidence="1">ATPase</fullName>
    </submittedName>
</protein>
<dbReference type="STRING" id="336831.WG68_17125"/>
<dbReference type="PIRSF" id="PIRSF019381">
    <property type="entry name" value="YcjX"/>
    <property type="match status" value="1"/>
</dbReference>
<keyword evidence="2" id="KW-1185">Reference proteome</keyword>
<organism evidence="1 2">
    <name type="scientific">Arsukibacterium ikkense</name>
    <dbReference type="NCBI Taxonomy" id="336831"/>
    <lineage>
        <taxon>Bacteria</taxon>
        <taxon>Pseudomonadati</taxon>
        <taxon>Pseudomonadota</taxon>
        <taxon>Gammaproteobacteria</taxon>
        <taxon>Chromatiales</taxon>
        <taxon>Chromatiaceae</taxon>
        <taxon>Arsukibacterium</taxon>
    </lineage>
</organism>
<reference evidence="1 2" key="1">
    <citation type="submission" date="2015-03" db="EMBL/GenBank/DDBJ databases">
        <title>Draft genome sequences of two protease-producing strains of Arsukibacterium isolated from two cold and alkaline environments.</title>
        <authorList>
            <person name="Lylloff J.E."/>
            <person name="Skov L.B."/>
            <person name="Jepsen M."/>
            <person name="Hallin P.F."/>
            <person name="Sorensen S.J."/>
            <person name="Stougaard P."/>
            <person name="Glaring M.A."/>
        </authorList>
    </citation>
    <scope>NUCLEOTIDE SEQUENCE [LARGE SCALE GENOMIC DNA]</scope>
    <source>
        <strain evidence="1 2">GCM72</strain>
    </source>
</reference>
<dbReference type="InterPro" id="IPR007413">
    <property type="entry name" value="YcjX-like"/>
</dbReference>
<name>A0A0M2V4U5_9GAMM</name>